<dbReference type="PANTHER" id="PTHR44590">
    <property type="entry name" value="CARBOXYLIC ESTER HYDROLASE-RELATED"/>
    <property type="match status" value="1"/>
</dbReference>
<evidence type="ECO:0000259" key="5">
    <source>
        <dbReference type="Pfam" id="PF00135"/>
    </source>
</evidence>
<dbReference type="InterPro" id="IPR029058">
    <property type="entry name" value="AB_hydrolase_fold"/>
</dbReference>
<evidence type="ECO:0000256" key="1">
    <source>
        <dbReference type="ARBA" id="ARBA00005964"/>
    </source>
</evidence>
<dbReference type="EC" id="3.1.1.-" evidence="4"/>
<protein>
    <recommendedName>
        <fullName evidence="4">Carboxylic ester hydrolase</fullName>
        <ecNumber evidence="4">3.1.1.-</ecNumber>
    </recommendedName>
</protein>
<keyword evidence="2" id="KW-0719">Serine esterase</keyword>
<dbReference type="AlphaFoldDB" id="F1LCW9"/>
<dbReference type="PANTHER" id="PTHR44590:SF3">
    <property type="entry name" value="CARBOXYLESTERASE TYPE B DOMAIN-CONTAINING PROTEIN"/>
    <property type="match status" value="1"/>
</dbReference>
<keyword evidence="3 4" id="KW-0378">Hydrolase</keyword>
<name>F1LCW9_ASCSU</name>
<dbReference type="InterPro" id="IPR002018">
    <property type="entry name" value="CarbesteraseB"/>
</dbReference>
<dbReference type="PROSITE" id="PS00122">
    <property type="entry name" value="CARBOXYLESTERASE_B_1"/>
    <property type="match status" value="1"/>
</dbReference>
<dbReference type="GO" id="GO:0052689">
    <property type="term" value="F:carboxylic ester hydrolase activity"/>
    <property type="evidence" value="ECO:0007669"/>
    <property type="project" value="UniProtKB-KW"/>
</dbReference>
<dbReference type="SUPFAM" id="SSF53474">
    <property type="entry name" value="alpha/beta-Hydrolases"/>
    <property type="match status" value="1"/>
</dbReference>
<proteinExistence type="evidence at transcript level"/>
<evidence type="ECO:0000256" key="4">
    <source>
        <dbReference type="RuleBase" id="RU361235"/>
    </source>
</evidence>
<dbReference type="PROSITE" id="PS00941">
    <property type="entry name" value="CARBOXYLESTERASE_B_2"/>
    <property type="match status" value="1"/>
</dbReference>
<dbReference type="Gene3D" id="3.40.50.1820">
    <property type="entry name" value="alpha/beta hydrolase"/>
    <property type="match status" value="1"/>
</dbReference>
<dbReference type="InterPro" id="IPR019819">
    <property type="entry name" value="Carboxylesterase_B_CS"/>
</dbReference>
<feature type="non-terminal residue" evidence="6">
    <location>
        <position position="321"/>
    </location>
</feature>
<evidence type="ECO:0000313" key="6">
    <source>
        <dbReference type="EMBL" id="ADY47973.1"/>
    </source>
</evidence>
<sequence>MDELMYAQQPFPSRPSFLPKQFLTRAFANSSEMGCISSGLPRFYRQLINLALPCLSFRLHHPTPNCKLAVHKFPSDYLVKCPSLRMGSLWSHSKETYDPTSIFQTKYGRIRGRRIRIGEDRYVNAFLGIPYARPPVGPLRFKKPQPPESWPNIRECVQHAMRAPQQDTIFERWSMRIPTSEDCLYLNVFAPECDPFQEHKRGRAVMVWIHGGGFVVHSSANYGDRGICKCLCSKGVVVVTIQYRLGILGFSATGDEHSIPNLGLWDQAMALSWVKENIVEFGGDPENITVFGQSAGGVCADLLSLSPYTRGDFKLVRLKER</sequence>
<reference evidence="6" key="1">
    <citation type="journal article" date="2011" name="Genome Res.">
        <title>Deep small RNA sequencing from the nematode Ascaris reveals conservation, functional diversification, and novel developmental profiles.</title>
        <authorList>
            <person name="Wang J."/>
            <person name="Czech B."/>
            <person name="Crunk A."/>
            <person name="Wallace A."/>
            <person name="Mitreva M."/>
            <person name="Hannon G.J."/>
            <person name="Davis R.E."/>
        </authorList>
    </citation>
    <scope>NUCLEOTIDE SEQUENCE</scope>
</reference>
<feature type="domain" description="Carboxylesterase type B" evidence="5">
    <location>
        <begin position="101"/>
        <end position="314"/>
    </location>
</feature>
<accession>F1LCW9</accession>
<dbReference type="EMBL" id="JI178133">
    <property type="protein sequence ID" value="ADY47973.1"/>
    <property type="molecule type" value="mRNA"/>
</dbReference>
<dbReference type="Pfam" id="PF00135">
    <property type="entry name" value="COesterase"/>
    <property type="match status" value="1"/>
</dbReference>
<comment type="similarity">
    <text evidence="1 4">Belongs to the type-B carboxylesterase/lipase family.</text>
</comment>
<evidence type="ECO:0000256" key="2">
    <source>
        <dbReference type="ARBA" id="ARBA00022487"/>
    </source>
</evidence>
<dbReference type="InterPro" id="IPR019826">
    <property type="entry name" value="Carboxylesterase_B_AS"/>
</dbReference>
<evidence type="ECO:0000256" key="3">
    <source>
        <dbReference type="ARBA" id="ARBA00022801"/>
    </source>
</evidence>
<organism evidence="6">
    <name type="scientific">Ascaris suum</name>
    <name type="common">Pig roundworm</name>
    <name type="synonym">Ascaris lumbricoides</name>
    <dbReference type="NCBI Taxonomy" id="6253"/>
    <lineage>
        <taxon>Eukaryota</taxon>
        <taxon>Metazoa</taxon>
        <taxon>Ecdysozoa</taxon>
        <taxon>Nematoda</taxon>
        <taxon>Chromadorea</taxon>
        <taxon>Rhabditida</taxon>
        <taxon>Spirurina</taxon>
        <taxon>Ascaridomorpha</taxon>
        <taxon>Ascaridoidea</taxon>
        <taxon>Ascarididae</taxon>
        <taxon>Ascaris</taxon>
    </lineage>
</organism>